<reference evidence="4 5" key="1">
    <citation type="submission" date="2023-12" db="EMBL/GenBank/DDBJ databases">
        <title>Baltic Sea Cyanobacteria.</title>
        <authorList>
            <person name="Delbaje E."/>
            <person name="Fewer D.P."/>
            <person name="Shishido T.K."/>
        </authorList>
    </citation>
    <scope>NUCLEOTIDE SEQUENCE [LARGE SCALE GENOMIC DNA]</scope>
    <source>
        <strain evidence="4 5">UHCC-0300</strain>
    </source>
</reference>
<dbReference type="PANTHER" id="PTHR42901">
    <property type="entry name" value="ALCOHOL DEHYDROGENASE"/>
    <property type="match status" value="1"/>
</dbReference>
<evidence type="ECO:0000256" key="2">
    <source>
        <dbReference type="ARBA" id="ARBA00023002"/>
    </source>
</evidence>
<dbReference type="PROSITE" id="PS51257">
    <property type="entry name" value="PROKAR_LIPOPROTEIN"/>
    <property type="match status" value="1"/>
</dbReference>
<protein>
    <submittedName>
        <fullName evidence="4">SDR family oxidoreductase</fullName>
    </submittedName>
</protein>
<dbReference type="PANTHER" id="PTHR42901:SF1">
    <property type="entry name" value="ALCOHOL DEHYDROGENASE"/>
    <property type="match status" value="1"/>
</dbReference>
<dbReference type="PRINTS" id="PR00080">
    <property type="entry name" value="SDRFAMILY"/>
</dbReference>
<dbReference type="RefSeq" id="WP_323196882.1">
    <property type="nucleotide sequence ID" value="NZ_JAYGHG010000025.1"/>
</dbReference>
<comment type="similarity">
    <text evidence="1 3">Belongs to the short-chain dehydrogenases/reductases (SDR) family.</text>
</comment>
<sequence length="260" mass="28277">MISLKNKIILITGASSGIGTACAKIFAGVGAKLILAARRGERLQELGDTLNQEFGVETYLLQLDVRDRQAVASAISNLPPAWCDIDILINNAGLSRGLDKLHEGDFQNWEEMIDTNIKGLLYLTRYVVPGMVKRDRGHIVNLGSIAGHQTYPGGNVYCATKAAVKAISEGLKQDLLGTPIRVTSVDPGLVETEFSNVRFHGDHTRADKVYQGLTPLTADDVADVIFFCVTRSPHVNINEIILMPVDQASATLVHRQTTNN</sequence>
<evidence type="ECO:0000256" key="1">
    <source>
        <dbReference type="ARBA" id="ARBA00006484"/>
    </source>
</evidence>
<dbReference type="InterPro" id="IPR036291">
    <property type="entry name" value="NAD(P)-bd_dom_sf"/>
</dbReference>
<evidence type="ECO:0000313" key="5">
    <source>
        <dbReference type="Proteomes" id="UP001302120"/>
    </source>
</evidence>
<proteinExistence type="inferred from homology"/>
<name>A0ABU5UGA3_9CYAN</name>
<dbReference type="Pfam" id="PF00106">
    <property type="entry name" value="adh_short"/>
    <property type="match status" value="1"/>
</dbReference>
<gene>
    <name evidence="4" type="ORF">VB620_14605</name>
</gene>
<evidence type="ECO:0000256" key="3">
    <source>
        <dbReference type="RuleBase" id="RU000363"/>
    </source>
</evidence>
<organism evidence="4 5">
    <name type="scientific">Nodularia harveyana UHCC-0300</name>
    <dbReference type="NCBI Taxonomy" id="2974287"/>
    <lineage>
        <taxon>Bacteria</taxon>
        <taxon>Bacillati</taxon>
        <taxon>Cyanobacteriota</taxon>
        <taxon>Cyanophyceae</taxon>
        <taxon>Nostocales</taxon>
        <taxon>Nodulariaceae</taxon>
        <taxon>Nodularia</taxon>
    </lineage>
</organism>
<dbReference type="Proteomes" id="UP001302120">
    <property type="component" value="Unassembled WGS sequence"/>
</dbReference>
<dbReference type="EMBL" id="JAYGHG010000025">
    <property type="protein sequence ID" value="MEA5582567.1"/>
    <property type="molecule type" value="Genomic_DNA"/>
</dbReference>
<dbReference type="PRINTS" id="PR00081">
    <property type="entry name" value="GDHRDH"/>
</dbReference>
<comment type="caution">
    <text evidence="4">The sequence shown here is derived from an EMBL/GenBank/DDBJ whole genome shotgun (WGS) entry which is preliminary data.</text>
</comment>
<evidence type="ECO:0000313" key="4">
    <source>
        <dbReference type="EMBL" id="MEA5582567.1"/>
    </source>
</evidence>
<keyword evidence="5" id="KW-1185">Reference proteome</keyword>
<dbReference type="PIRSF" id="PIRSF000126">
    <property type="entry name" value="11-beta-HSD1"/>
    <property type="match status" value="1"/>
</dbReference>
<dbReference type="SUPFAM" id="SSF51735">
    <property type="entry name" value="NAD(P)-binding Rossmann-fold domains"/>
    <property type="match status" value="1"/>
</dbReference>
<dbReference type="Gene3D" id="3.40.50.720">
    <property type="entry name" value="NAD(P)-binding Rossmann-like Domain"/>
    <property type="match status" value="1"/>
</dbReference>
<dbReference type="CDD" id="cd05346">
    <property type="entry name" value="SDR_c5"/>
    <property type="match status" value="1"/>
</dbReference>
<dbReference type="InterPro" id="IPR002347">
    <property type="entry name" value="SDR_fam"/>
</dbReference>
<accession>A0ABU5UGA3</accession>
<keyword evidence="2" id="KW-0560">Oxidoreductase</keyword>